<evidence type="ECO:0000256" key="3">
    <source>
        <dbReference type="ARBA" id="ARBA00022670"/>
    </source>
</evidence>
<feature type="domain" description="ERAP1-like C-terminal" evidence="13">
    <location>
        <begin position="1170"/>
        <end position="1473"/>
    </location>
</feature>
<evidence type="ECO:0000313" key="16">
    <source>
        <dbReference type="Proteomes" id="UP000663850"/>
    </source>
</evidence>
<evidence type="ECO:0000256" key="4">
    <source>
        <dbReference type="ARBA" id="ARBA00022723"/>
    </source>
</evidence>
<evidence type="ECO:0000259" key="14">
    <source>
        <dbReference type="Pfam" id="PF17900"/>
    </source>
</evidence>
<keyword evidence="2" id="KW-0031">Aminopeptidase</keyword>
<feature type="domain" description="Aminopeptidase N-like N-terminal" evidence="14">
    <location>
        <begin position="614"/>
        <end position="784"/>
    </location>
</feature>
<evidence type="ECO:0000256" key="9">
    <source>
        <dbReference type="PIRSR" id="PIRSR634016-3"/>
    </source>
</evidence>
<evidence type="ECO:0008006" key="17">
    <source>
        <dbReference type="Google" id="ProtNLM"/>
    </source>
</evidence>
<dbReference type="SUPFAM" id="SSF55486">
    <property type="entry name" value="Metalloproteases ('zincins'), catalytic domain"/>
    <property type="match status" value="1"/>
</dbReference>
<evidence type="ECO:0000256" key="2">
    <source>
        <dbReference type="ARBA" id="ARBA00022438"/>
    </source>
</evidence>
<evidence type="ECO:0000313" key="15">
    <source>
        <dbReference type="EMBL" id="CAE6470563.1"/>
    </source>
</evidence>
<dbReference type="GO" id="GO:0016020">
    <property type="term" value="C:membrane"/>
    <property type="evidence" value="ECO:0007669"/>
    <property type="project" value="TreeGrafter"/>
</dbReference>
<name>A0A8H3C2S6_9AGAM</name>
<dbReference type="InterPro" id="IPR000408">
    <property type="entry name" value="Reg_chr_condens"/>
</dbReference>
<dbReference type="PROSITE" id="PS50012">
    <property type="entry name" value="RCC1_3"/>
    <property type="match status" value="1"/>
</dbReference>
<comment type="caution">
    <text evidence="15">The sequence shown here is derived from an EMBL/GenBank/DDBJ whole genome shotgun (WGS) entry which is preliminary data.</text>
</comment>
<dbReference type="Proteomes" id="UP000663850">
    <property type="component" value="Unassembled WGS sequence"/>
</dbReference>
<comment type="similarity">
    <text evidence="1">Belongs to the peptidase M1 family.</text>
</comment>
<accession>A0A8H3C2S6</accession>
<feature type="binding site" evidence="9">
    <location>
        <position position="969"/>
    </location>
    <ligand>
        <name>Zn(2+)</name>
        <dbReference type="ChEBI" id="CHEBI:29105"/>
        <note>catalytic</note>
    </ligand>
</feature>
<dbReference type="InterPro" id="IPR024571">
    <property type="entry name" value="ERAP1-like_C_dom"/>
</dbReference>
<comment type="cofactor">
    <cofactor evidence="9">
        <name>Zn(2+)</name>
        <dbReference type="ChEBI" id="CHEBI:29105"/>
    </cofactor>
    <text evidence="9">Binds 1 zinc ion per subunit.</text>
</comment>
<keyword evidence="4 9" id="KW-0479">Metal-binding</keyword>
<dbReference type="InterPro" id="IPR050344">
    <property type="entry name" value="Peptidase_M1_aminopeptidases"/>
</dbReference>
<dbReference type="SUPFAM" id="SSF63737">
    <property type="entry name" value="Leukotriene A4 hydrolase N-terminal domain"/>
    <property type="match status" value="1"/>
</dbReference>
<dbReference type="Pfam" id="PF17900">
    <property type="entry name" value="Peptidase_M1_N"/>
    <property type="match status" value="1"/>
</dbReference>
<feature type="repeat" description="RCC1" evidence="11">
    <location>
        <begin position="378"/>
        <end position="438"/>
    </location>
</feature>
<evidence type="ECO:0000256" key="1">
    <source>
        <dbReference type="ARBA" id="ARBA00010136"/>
    </source>
</evidence>
<evidence type="ECO:0000256" key="8">
    <source>
        <dbReference type="PIRSR" id="PIRSR634016-1"/>
    </source>
</evidence>
<feature type="site" description="Transition state stabilizer" evidence="10">
    <location>
        <position position="1033"/>
    </location>
</feature>
<dbReference type="PANTHER" id="PTHR11533">
    <property type="entry name" value="PROTEASE M1 ZINC METALLOPROTEASE"/>
    <property type="match status" value="1"/>
</dbReference>
<dbReference type="FunFam" id="1.25.50.20:FF:000002">
    <property type="entry name" value="Aminopeptidase"/>
    <property type="match status" value="1"/>
</dbReference>
<evidence type="ECO:0000256" key="5">
    <source>
        <dbReference type="ARBA" id="ARBA00022801"/>
    </source>
</evidence>
<dbReference type="Gene3D" id="2.60.40.1730">
    <property type="entry name" value="tricorn interacting facor f3 domain"/>
    <property type="match status" value="1"/>
</dbReference>
<dbReference type="Pfam" id="PF00415">
    <property type="entry name" value="RCC1"/>
    <property type="match status" value="1"/>
</dbReference>
<dbReference type="GO" id="GO:0070006">
    <property type="term" value="F:metalloaminopeptidase activity"/>
    <property type="evidence" value="ECO:0007669"/>
    <property type="project" value="TreeGrafter"/>
</dbReference>
<proteinExistence type="inferred from homology"/>
<keyword evidence="6 9" id="KW-0862">Zinc</keyword>
<dbReference type="EMBL" id="CAJMWZ010003164">
    <property type="protein sequence ID" value="CAE6470563.1"/>
    <property type="molecule type" value="Genomic_DNA"/>
</dbReference>
<evidence type="ECO:0000256" key="10">
    <source>
        <dbReference type="PIRSR" id="PIRSR634016-4"/>
    </source>
</evidence>
<feature type="active site" description="Proton acceptor" evidence="8">
    <location>
        <position position="947"/>
    </location>
</feature>
<dbReference type="GO" id="GO:0005737">
    <property type="term" value="C:cytoplasm"/>
    <property type="evidence" value="ECO:0007669"/>
    <property type="project" value="TreeGrafter"/>
</dbReference>
<dbReference type="FunFam" id="1.10.390.10:FF:000006">
    <property type="entry name" value="Puromycin-sensitive aminopeptidase"/>
    <property type="match status" value="1"/>
</dbReference>
<feature type="binding site" evidence="9">
    <location>
        <position position="950"/>
    </location>
    <ligand>
        <name>Zn(2+)</name>
        <dbReference type="ChEBI" id="CHEBI:29105"/>
        <note>catalytic</note>
    </ligand>
</feature>
<keyword evidence="3" id="KW-0645">Protease</keyword>
<dbReference type="GO" id="GO:0042277">
    <property type="term" value="F:peptide binding"/>
    <property type="evidence" value="ECO:0007669"/>
    <property type="project" value="TreeGrafter"/>
</dbReference>
<dbReference type="Gene3D" id="2.60.40.1910">
    <property type="match status" value="1"/>
</dbReference>
<evidence type="ECO:0000256" key="7">
    <source>
        <dbReference type="ARBA" id="ARBA00023049"/>
    </source>
</evidence>
<dbReference type="InterPro" id="IPR045357">
    <property type="entry name" value="Aminopeptidase_N-like_N"/>
</dbReference>
<dbReference type="GO" id="GO:0005615">
    <property type="term" value="C:extracellular space"/>
    <property type="evidence" value="ECO:0007669"/>
    <property type="project" value="TreeGrafter"/>
</dbReference>
<dbReference type="InterPro" id="IPR014782">
    <property type="entry name" value="Peptidase_M1_dom"/>
</dbReference>
<evidence type="ECO:0000256" key="6">
    <source>
        <dbReference type="ARBA" id="ARBA00022833"/>
    </source>
</evidence>
<protein>
    <recommendedName>
        <fullName evidence="17">Puromycin-sensitive aminopeptidase</fullName>
    </recommendedName>
</protein>
<dbReference type="Gene3D" id="1.10.390.10">
    <property type="entry name" value="Neutral Protease Domain 2"/>
    <property type="match status" value="1"/>
</dbReference>
<dbReference type="SUPFAM" id="SSF50985">
    <property type="entry name" value="RCC1/BLIP-II"/>
    <property type="match status" value="1"/>
</dbReference>
<evidence type="ECO:0000259" key="12">
    <source>
        <dbReference type="Pfam" id="PF01433"/>
    </source>
</evidence>
<dbReference type="InterPro" id="IPR009091">
    <property type="entry name" value="RCC1/BLIP-II"/>
</dbReference>
<dbReference type="Gene3D" id="2.130.10.30">
    <property type="entry name" value="Regulator of chromosome condensation 1/beta-lactamase-inhibitor protein II"/>
    <property type="match status" value="1"/>
</dbReference>
<keyword evidence="5" id="KW-0378">Hydrolase</keyword>
<dbReference type="InterPro" id="IPR034016">
    <property type="entry name" value="M1_APN-typ"/>
</dbReference>
<dbReference type="GO" id="GO:0006508">
    <property type="term" value="P:proteolysis"/>
    <property type="evidence" value="ECO:0007669"/>
    <property type="project" value="UniProtKB-KW"/>
</dbReference>
<organism evidence="15 16">
    <name type="scientific">Rhizoctonia solani</name>
    <dbReference type="NCBI Taxonomy" id="456999"/>
    <lineage>
        <taxon>Eukaryota</taxon>
        <taxon>Fungi</taxon>
        <taxon>Dikarya</taxon>
        <taxon>Basidiomycota</taxon>
        <taxon>Agaricomycotina</taxon>
        <taxon>Agaricomycetes</taxon>
        <taxon>Cantharellales</taxon>
        <taxon>Ceratobasidiaceae</taxon>
        <taxon>Rhizoctonia</taxon>
    </lineage>
</organism>
<feature type="binding site" evidence="9">
    <location>
        <position position="946"/>
    </location>
    <ligand>
        <name>Zn(2+)</name>
        <dbReference type="ChEBI" id="CHEBI:29105"/>
        <note>catalytic</note>
    </ligand>
</feature>
<feature type="domain" description="Peptidase M1 membrane alanine aminopeptidase" evidence="12">
    <location>
        <begin position="874"/>
        <end position="1092"/>
    </location>
</feature>
<dbReference type="Pfam" id="PF11838">
    <property type="entry name" value="ERAP1_C"/>
    <property type="match status" value="1"/>
</dbReference>
<evidence type="ECO:0000259" key="13">
    <source>
        <dbReference type="Pfam" id="PF11838"/>
    </source>
</evidence>
<reference evidence="15" key="1">
    <citation type="submission" date="2021-01" db="EMBL/GenBank/DDBJ databases">
        <authorList>
            <person name="Kaushik A."/>
        </authorList>
    </citation>
    <scope>NUCLEOTIDE SEQUENCE</scope>
    <source>
        <strain evidence="15">Type strain: AG8-Rh-89/</strain>
    </source>
</reference>
<dbReference type="PANTHER" id="PTHR11533:SF174">
    <property type="entry name" value="PUROMYCIN-SENSITIVE AMINOPEPTIDASE-RELATED"/>
    <property type="match status" value="1"/>
</dbReference>
<keyword evidence="7" id="KW-0482">Metalloprotease</keyword>
<evidence type="ECO:0000256" key="11">
    <source>
        <dbReference type="PROSITE-ProRule" id="PRU00235"/>
    </source>
</evidence>
<dbReference type="InterPro" id="IPR042097">
    <property type="entry name" value="Aminopeptidase_N-like_N_sf"/>
</dbReference>
<gene>
    <name evidence="15" type="ORF">RDB_LOCUS61848</name>
</gene>
<dbReference type="Pfam" id="PF01433">
    <property type="entry name" value="Peptidase_M1"/>
    <property type="match status" value="1"/>
</dbReference>
<dbReference type="InterPro" id="IPR027268">
    <property type="entry name" value="Peptidase_M4/M1_CTD_sf"/>
</dbReference>
<dbReference type="GO" id="GO:0043171">
    <property type="term" value="P:peptide catabolic process"/>
    <property type="evidence" value="ECO:0007669"/>
    <property type="project" value="TreeGrafter"/>
</dbReference>
<dbReference type="CDD" id="cd09601">
    <property type="entry name" value="M1_APN-Q_like"/>
    <property type="match status" value="1"/>
</dbReference>
<dbReference type="GO" id="GO:0008270">
    <property type="term" value="F:zinc ion binding"/>
    <property type="evidence" value="ECO:0007669"/>
    <property type="project" value="InterPro"/>
</dbReference>
<dbReference type="Gene3D" id="1.25.50.20">
    <property type="match status" value="1"/>
</dbReference>
<sequence>MIRPGFSVAARARSLHFTYLTGTGRRQIGTTARSAAASGSSTHEKARKSGAFITGAALAAATATLYTLNSAQIVHNEDPEVAAVSINGVTNTAPLKLEDDGKLHTYVWGSNKYNLLVPGSSKDTIRTPEEVLSWTGVALRDLAFHEKHAACVDAAGDVYQWGDAYYGERNAGGGPQRALSGKNISQVALSATRVFALSEKAGKVYVLSQAAEKQRKADHATNSSWSLGGLLGGNSSVDYLELKVDGKLNRGEKFTSISAGRDHLIALTSQGRAFALPVSLSANTYGQLGFRKFTLPDATAENPPAAPRVPIELTPRALEDPHAFATPFVRTGNMGSSTYVDPGIGFCDMLFEIPSLKGLKIVQALAGDRCSYVRTEEGRVLAWGANTSGQLGLGATAVTEAVTIPTEVVLSRNYPGGSSVRCTGMASGGDLAYFMVDVIAPGNIPSADVLACGMGQWGSLGNGQFLQAQGAPVKVKSVSGITEYNEATRSIQPLKLHSISVSPAPQTSHTLLTLSTGTLGEAPGKHGAHPVGHDVLVLGYNVDGQLGNGKRANLCVPSHVAALGGVVGRMMLKHREKVPLVDMRGRSCGKAMSAPAQQDTPKSRAEYRLPTNAHPTHYDLTIQTDLEALTFKGFVIIDLDIVEETSTITFNSSELILHEEGLTVTSDALKTEQTQSAKLTGVDQKSERASVQLATALPKGSKAKLRVGYEGKLTGSMLGYYYSSAQHEGKPRNYTLTQFEPTAARRAFPCWDEPALKATYSVTMISREDTVSLSNMPATAEKPFVESEISESEKGGVGKLVKMKMKTKVEGTTVNKKGWKITTFEKSPPMSSYLVAFANGHFEYLESSYTSPISGKTRPLRIYATKDIIHQAQFALDVKAKVLPIYEKVFDVEYPLPKLDTLVANDFDAGAMENWGLITGRTSVFLFDEKKSDLAAKKRVATVQSHECAHMWFGDIVTMNWWNSLWLNEGFATIAGEVIIIDKVFPEWRVHSEFITHHLERALELDAQRSSHPIEVDCPDANQINQIFDALSYSKAASMLRMLARYVGEDVFLKGVSIYLKKHLYGNSDPKDLWDGISEAADVDVGKVMKNWVFEIGFPFLTVTETADGIRVRQDRFLSTGDATDAENQTIWHIPLSLLTTGADGKATVDHSIVLSERETEIKLDTSKHWKLNASTVGVFRTAYTPDRLTKLGEEAARSGSVFGLEDRVGLVSDAMVLARAGYGKTSGGLNLISRLRDETEHLVWEGIASHLNTIEKVWWEQPTEVRETLKAFRRYLFTPLVKKLGYEFDENDAPDVRQLRTLAITQSATAQDETVIKELRSRFAHFHSTGDDSKIPADLQRVIYRMAIQHGGEEEYEAIKKASYYSFCDEALIEKTLKYMDTSVKDQDIMYYFAGLAGNRASRRRVAKYFKENYEKLYKRFEGNFSLNYLVKYSFDSFSSEQDAKDVEEFFKNKDSSKYNLALAQTLDSIRASAKWLERSRDDVAQWMAEWEKNTKA</sequence>